<sequence length="727" mass="76955">MPSALHRVLLAEPRGACAGVHRAIETVERALQVHGAPVYVRKQIVHNEHVVRELQGKGARFVDSEAEVPVGGVCVFSAHGVSPQVRDNARLRGLTVIDATCPLVAKVHQEAVRFARDKDTLILIGHVGHEEIEGTYGEAPERTVVVGSVEEARRLDLAPGTTAAYLTQTTLSVDDTAEIVAVLRERFPGLTGPPSADICYASQNRQNAVKAIAGRSDLVLVVGSANSSNSVRLVEVARAAGAGARLLPDPDLLDSSWLEGVRTVGLTAGASVPEVLVERALRRLAELGFQDVETEVTATENVAFRLPPELEEAAAPEEAVRPGRTGGTGGPAGLETSDETGGLGVLEQLAHAERPGKPVPSERPGRPGPVVDAGDGAAAAVGSGVDEEICGKLLDRVDRRIEELLGAEEARWSAVDARVAVPVAVVAELVAAGGKRLRPLFCVTGYLAAGAGVDEDTVVDAAAALELLHAFALIHDDIMDNSPTRRGVPTAHAAYADLHARRGWAGESRRYGEGVAILAGDLALSYANRLADRLTGPAAQVWHELVTEMIIGQQLDIALAAEVEPDPDLARWVAVCKSGRYTIHRPLALGAAIAGRPGLHAVFEAYGVAAGEAFQLRDDLLDAFGDATVTGKPTGLDLSEHKMTLLIALAAARDPRVARLLEDSRHADWNPAELRAALLASGVRAEVEERIDALVADARAALADAGLPHHWRRRLEELADMVAYRDR</sequence>
<dbReference type="SUPFAM" id="SSF48576">
    <property type="entry name" value="Terpenoid synthases"/>
    <property type="match status" value="1"/>
</dbReference>
<dbReference type="EC" id="1.17.7.4" evidence="6"/>
<dbReference type="SFLD" id="SFLDG01017">
    <property type="entry name" value="Polyprenyl_Transferase_Like"/>
    <property type="match status" value="1"/>
</dbReference>
<dbReference type="InterPro" id="IPR000092">
    <property type="entry name" value="Polyprenyl_synt"/>
</dbReference>
<feature type="binding site" evidence="6">
    <location>
        <position position="227"/>
    </location>
    <ligand>
        <name>dimethylallyl diphosphate</name>
        <dbReference type="ChEBI" id="CHEBI:57623"/>
    </ligand>
</feature>
<evidence type="ECO:0000256" key="1">
    <source>
        <dbReference type="ARBA" id="ARBA00022485"/>
    </source>
</evidence>
<feature type="binding site" evidence="6">
    <location>
        <position position="271"/>
    </location>
    <ligand>
        <name>isopentenyl diphosphate</name>
        <dbReference type="ChEBI" id="CHEBI:128769"/>
    </ligand>
</feature>
<dbReference type="NCBIfam" id="TIGR00216">
    <property type="entry name" value="ispH_lytB"/>
    <property type="match status" value="1"/>
</dbReference>
<protein>
    <recommendedName>
        <fullName evidence="6">4-hydroxy-3-methylbut-2-enyl diphosphate reductase</fullName>
        <shortName evidence="6">HMBPP reductase</shortName>
        <ecNumber evidence="6">1.17.7.4</ecNumber>
    </recommendedName>
</protein>
<dbReference type="GO" id="GO:0019288">
    <property type="term" value="P:isopentenyl diphosphate biosynthetic process, methylerythritol 4-phosphate pathway"/>
    <property type="evidence" value="ECO:0007669"/>
    <property type="project" value="UniProtKB-UniRule"/>
</dbReference>
<keyword evidence="6" id="KW-0560">Oxidoreductase</keyword>
<dbReference type="PROSITE" id="PS00723">
    <property type="entry name" value="POLYPRENYL_SYNTHASE_1"/>
    <property type="match status" value="1"/>
</dbReference>
<dbReference type="UniPathway" id="UPA00059">
    <property type="reaction ID" value="UER00105"/>
</dbReference>
<feature type="region of interest" description="Disordered" evidence="7">
    <location>
        <begin position="311"/>
        <end position="335"/>
    </location>
</feature>
<comment type="pathway">
    <text evidence="6">Isoprenoid biosynthesis; isopentenyl diphosphate biosynthesis via DXP pathway; isopentenyl diphosphate from 1-deoxy-D-xylulose 5-phosphate: step 6/6.</text>
</comment>
<evidence type="ECO:0000256" key="2">
    <source>
        <dbReference type="ARBA" id="ARBA00022723"/>
    </source>
</evidence>
<dbReference type="NCBIfam" id="NF002189">
    <property type="entry name" value="PRK01045.1-3"/>
    <property type="match status" value="1"/>
</dbReference>
<comment type="catalytic activity">
    <reaction evidence="6">
        <text>isopentenyl diphosphate + 2 oxidized [2Fe-2S]-[ferredoxin] + H2O = (2E)-4-hydroxy-3-methylbut-2-enyl diphosphate + 2 reduced [2Fe-2S]-[ferredoxin] + 2 H(+)</text>
        <dbReference type="Rhea" id="RHEA:24488"/>
        <dbReference type="Rhea" id="RHEA-COMP:10000"/>
        <dbReference type="Rhea" id="RHEA-COMP:10001"/>
        <dbReference type="ChEBI" id="CHEBI:15377"/>
        <dbReference type="ChEBI" id="CHEBI:15378"/>
        <dbReference type="ChEBI" id="CHEBI:33737"/>
        <dbReference type="ChEBI" id="CHEBI:33738"/>
        <dbReference type="ChEBI" id="CHEBI:128753"/>
        <dbReference type="ChEBI" id="CHEBI:128769"/>
        <dbReference type="EC" id="1.17.7.4"/>
    </reaction>
</comment>
<feature type="binding site" evidence="6">
    <location>
        <position position="228"/>
    </location>
    <ligand>
        <name>(2E)-4-hydroxy-3-methylbut-2-enyl diphosphate</name>
        <dbReference type="ChEBI" id="CHEBI:128753"/>
    </ligand>
</feature>
<dbReference type="GO" id="GO:0046872">
    <property type="term" value="F:metal ion binding"/>
    <property type="evidence" value="ECO:0007669"/>
    <property type="project" value="UniProtKB-KW"/>
</dbReference>
<dbReference type="InterPro" id="IPR003451">
    <property type="entry name" value="LytB/IspH"/>
</dbReference>
<organism evidence="8 9">
    <name type="scientific">Streptomyces echinatus</name>
    <dbReference type="NCBI Taxonomy" id="67293"/>
    <lineage>
        <taxon>Bacteria</taxon>
        <taxon>Bacillati</taxon>
        <taxon>Actinomycetota</taxon>
        <taxon>Actinomycetes</taxon>
        <taxon>Kitasatosporales</taxon>
        <taxon>Streptomycetaceae</taxon>
        <taxon>Streptomyces</taxon>
    </lineage>
</organism>
<keyword evidence="4 6" id="KW-0408">Iron</keyword>
<feature type="binding site" evidence="6">
    <location>
        <position position="227"/>
    </location>
    <ligand>
        <name>isopentenyl diphosphate</name>
        <dbReference type="ChEBI" id="CHEBI:128769"/>
    </ligand>
</feature>
<dbReference type="InterPro" id="IPR033749">
    <property type="entry name" value="Polyprenyl_synt_CS"/>
</dbReference>
<dbReference type="CDD" id="cd13944">
    <property type="entry name" value="lytB_ispH"/>
    <property type="match status" value="1"/>
</dbReference>
<dbReference type="Proteomes" id="UP000585836">
    <property type="component" value="Unassembled WGS sequence"/>
</dbReference>
<dbReference type="Gene3D" id="1.10.600.10">
    <property type="entry name" value="Farnesyl Diphosphate Synthase"/>
    <property type="match status" value="1"/>
</dbReference>
<feature type="binding site" evidence="6">
    <location>
        <position position="17"/>
    </location>
    <ligand>
        <name>[4Fe-4S] cluster</name>
        <dbReference type="ChEBI" id="CHEBI:49883"/>
    </ligand>
</feature>
<keyword evidence="5 6" id="KW-0411">Iron-sulfur</keyword>
<dbReference type="PANTHER" id="PTHR30426:SF0">
    <property type="entry name" value="4-HYDROXY-3-METHYLBUT-2-ENYL DIPHOSPHATE REDUCTASE"/>
    <property type="match status" value="1"/>
</dbReference>
<dbReference type="HAMAP" id="MF_00191">
    <property type="entry name" value="IspH"/>
    <property type="match status" value="1"/>
</dbReference>
<comment type="similarity">
    <text evidence="6">Belongs to the IspH family.</text>
</comment>
<feature type="binding site" evidence="6">
    <location>
        <position position="129"/>
    </location>
    <ligand>
        <name>dimethylallyl diphosphate</name>
        <dbReference type="ChEBI" id="CHEBI:57623"/>
    </ligand>
</feature>
<comment type="catalytic activity">
    <reaction evidence="6">
        <text>dimethylallyl diphosphate + 2 oxidized [2Fe-2S]-[ferredoxin] + H2O = (2E)-4-hydroxy-3-methylbut-2-enyl diphosphate + 2 reduced [2Fe-2S]-[ferredoxin] + 2 H(+)</text>
        <dbReference type="Rhea" id="RHEA:24825"/>
        <dbReference type="Rhea" id="RHEA-COMP:10000"/>
        <dbReference type="Rhea" id="RHEA-COMP:10001"/>
        <dbReference type="ChEBI" id="CHEBI:15377"/>
        <dbReference type="ChEBI" id="CHEBI:15378"/>
        <dbReference type="ChEBI" id="CHEBI:33737"/>
        <dbReference type="ChEBI" id="CHEBI:33738"/>
        <dbReference type="ChEBI" id="CHEBI:57623"/>
        <dbReference type="ChEBI" id="CHEBI:128753"/>
        <dbReference type="EC" id="1.17.7.4"/>
    </reaction>
</comment>
<name>A0A7W9PYQ2_9ACTN</name>
<feature type="binding site" evidence="6">
    <location>
        <position position="129"/>
    </location>
    <ligand>
        <name>(2E)-4-hydroxy-3-methylbut-2-enyl diphosphate</name>
        <dbReference type="ChEBI" id="CHEBI:128753"/>
    </ligand>
</feature>
<dbReference type="Pfam" id="PF02401">
    <property type="entry name" value="LYTB"/>
    <property type="match status" value="1"/>
</dbReference>
<keyword evidence="9" id="KW-1185">Reference proteome</keyword>
<dbReference type="RefSeq" id="WP_225817625.1">
    <property type="nucleotide sequence ID" value="NZ_BAAAWF010000115.1"/>
</dbReference>
<dbReference type="EMBL" id="JACHJK010000010">
    <property type="protein sequence ID" value="MBB5929863.1"/>
    <property type="molecule type" value="Genomic_DNA"/>
</dbReference>
<feature type="binding site" evidence="6">
    <location>
        <position position="229"/>
    </location>
    <ligand>
        <name>dimethylallyl diphosphate</name>
        <dbReference type="ChEBI" id="CHEBI:57623"/>
    </ligand>
</feature>
<keyword evidence="1 6" id="KW-0004">4Fe-4S</keyword>
<dbReference type="GO" id="GO:0051539">
    <property type="term" value="F:4 iron, 4 sulfur cluster binding"/>
    <property type="evidence" value="ECO:0007669"/>
    <property type="project" value="UniProtKB-UniRule"/>
</dbReference>
<feature type="binding site" evidence="6">
    <location>
        <position position="199"/>
    </location>
    <ligand>
        <name>[4Fe-4S] cluster</name>
        <dbReference type="ChEBI" id="CHEBI:49883"/>
    </ligand>
</feature>
<feature type="binding site" evidence="6">
    <location>
        <position position="229"/>
    </location>
    <ligand>
        <name>isopentenyl diphosphate</name>
        <dbReference type="ChEBI" id="CHEBI:128769"/>
    </ligand>
</feature>
<dbReference type="Gene3D" id="3.40.1010.20">
    <property type="entry name" value="4-hydroxy-3-methylbut-2-enyl diphosphate reductase, catalytic domain"/>
    <property type="match status" value="2"/>
</dbReference>
<feature type="binding site" evidence="6">
    <location>
        <position position="101"/>
    </location>
    <ligand>
        <name>[4Fe-4S] cluster</name>
        <dbReference type="ChEBI" id="CHEBI:49883"/>
    </ligand>
</feature>
<feature type="binding site" evidence="6">
    <location>
        <position position="271"/>
    </location>
    <ligand>
        <name>(2E)-4-hydroxy-3-methylbut-2-enyl diphosphate</name>
        <dbReference type="ChEBI" id="CHEBI:128753"/>
    </ligand>
</feature>
<feature type="binding site" evidence="6">
    <location>
        <position position="227"/>
    </location>
    <ligand>
        <name>(2E)-4-hydroxy-3-methylbut-2-enyl diphosphate</name>
        <dbReference type="ChEBI" id="CHEBI:128753"/>
    </ligand>
</feature>
<feature type="binding site" evidence="6">
    <location>
        <position position="228"/>
    </location>
    <ligand>
        <name>dimethylallyl diphosphate</name>
        <dbReference type="ChEBI" id="CHEBI:57623"/>
    </ligand>
</feature>
<dbReference type="AlphaFoldDB" id="A0A7W9PYQ2"/>
<dbReference type="UniPathway" id="UPA00056">
    <property type="reaction ID" value="UER00097"/>
</dbReference>
<feature type="binding site" evidence="6">
    <location>
        <position position="229"/>
    </location>
    <ligand>
        <name>(2E)-4-hydroxy-3-methylbut-2-enyl diphosphate</name>
        <dbReference type="ChEBI" id="CHEBI:128753"/>
    </ligand>
</feature>
<comment type="cofactor">
    <cofactor evidence="6">
        <name>[4Fe-4S] cluster</name>
        <dbReference type="ChEBI" id="CHEBI:49883"/>
    </cofactor>
    <text evidence="6">Binds 1 [4Fe-4S] cluster per subunit.</text>
</comment>
<keyword evidence="3" id="KW-0460">Magnesium</keyword>
<dbReference type="GO" id="GO:0004659">
    <property type="term" value="F:prenyltransferase activity"/>
    <property type="evidence" value="ECO:0007669"/>
    <property type="project" value="InterPro"/>
</dbReference>
<feature type="binding site" evidence="6">
    <location>
        <position position="79"/>
    </location>
    <ligand>
        <name>dimethylallyl diphosphate</name>
        <dbReference type="ChEBI" id="CHEBI:57623"/>
    </ligand>
</feature>
<feature type="binding site" evidence="6">
    <location>
        <position position="169"/>
    </location>
    <ligand>
        <name>(2E)-4-hydroxy-3-methylbut-2-enyl diphosphate</name>
        <dbReference type="ChEBI" id="CHEBI:128753"/>
    </ligand>
</feature>
<keyword evidence="2 6" id="KW-0479">Metal-binding</keyword>
<evidence type="ECO:0000313" key="9">
    <source>
        <dbReference type="Proteomes" id="UP000585836"/>
    </source>
</evidence>
<feature type="binding site" evidence="6">
    <location>
        <position position="228"/>
    </location>
    <ligand>
        <name>isopentenyl diphosphate</name>
        <dbReference type="ChEBI" id="CHEBI:128769"/>
    </ligand>
</feature>
<dbReference type="CDD" id="cd00685">
    <property type="entry name" value="Trans_IPPS_HT"/>
    <property type="match status" value="1"/>
</dbReference>
<keyword evidence="6" id="KW-0414">Isoprene biosynthesis</keyword>
<feature type="binding site" evidence="6">
    <location>
        <position position="129"/>
    </location>
    <ligand>
        <name>isopentenyl diphosphate</name>
        <dbReference type="ChEBI" id="CHEBI:128769"/>
    </ligand>
</feature>
<comment type="function">
    <text evidence="6">Catalyzes the conversion of 1-hydroxy-2-methyl-2-(E)-butenyl 4-diphosphate (HMBPP) into a mixture of isopentenyl diphosphate (IPP) and dimethylallyl diphosphate (DMAPP). Acts in the terminal step of the DOXP/MEP pathway for isoprenoid precursor biosynthesis.</text>
</comment>
<feature type="binding site" evidence="6">
    <location>
        <position position="271"/>
    </location>
    <ligand>
        <name>dimethylallyl diphosphate</name>
        <dbReference type="ChEBI" id="CHEBI:57623"/>
    </ligand>
</feature>
<feature type="active site" description="Proton donor" evidence="6">
    <location>
        <position position="131"/>
    </location>
</feature>
<feature type="binding site" evidence="6">
    <location>
        <position position="46"/>
    </location>
    <ligand>
        <name>dimethylallyl diphosphate</name>
        <dbReference type="ChEBI" id="CHEBI:57623"/>
    </ligand>
</feature>
<comment type="caution">
    <text evidence="8">The sequence shown here is derived from an EMBL/GenBank/DDBJ whole genome shotgun (WGS) entry which is preliminary data.</text>
</comment>
<dbReference type="InterPro" id="IPR008949">
    <property type="entry name" value="Isoprenoid_synthase_dom_sf"/>
</dbReference>
<evidence type="ECO:0000313" key="8">
    <source>
        <dbReference type="EMBL" id="MBB5929863.1"/>
    </source>
</evidence>
<accession>A0A7W9PYQ2</accession>
<feature type="binding site" evidence="6">
    <location>
        <position position="79"/>
    </location>
    <ligand>
        <name>isopentenyl diphosphate</name>
        <dbReference type="ChEBI" id="CHEBI:128769"/>
    </ligand>
</feature>
<evidence type="ECO:0000256" key="5">
    <source>
        <dbReference type="ARBA" id="ARBA00023014"/>
    </source>
</evidence>
<dbReference type="Pfam" id="PF00348">
    <property type="entry name" value="polyprenyl_synt"/>
    <property type="match status" value="1"/>
</dbReference>
<dbReference type="GO" id="GO:0050992">
    <property type="term" value="P:dimethylallyl diphosphate biosynthetic process"/>
    <property type="evidence" value="ECO:0007669"/>
    <property type="project" value="UniProtKB-UniRule"/>
</dbReference>
<dbReference type="GO" id="GO:0051745">
    <property type="term" value="F:4-hydroxy-3-methylbut-2-enyl diphosphate reductase activity"/>
    <property type="evidence" value="ECO:0007669"/>
    <property type="project" value="UniProtKB-UniRule"/>
</dbReference>
<evidence type="ECO:0000256" key="3">
    <source>
        <dbReference type="ARBA" id="ARBA00022842"/>
    </source>
</evidence>
<evidence type="ECO:0000256" key="6">
    <source>
        <dbReference type="HAMAP-Rule" id="MF_00191"/>
    </source>
</evidence>
<comment type="pathway">
    <text evidence="6">Isoprenoid biosynthesis; dimethylallyl diphosphate biosynthesis; dimethylallyl diphosphate from (2E)-4-hydroxy-3-methylbutenyl diphosphate: step 1/1.</text>
</comment>
<proteinExistence type="inferred from homology"/>
<dbReference type="Gene3D" id="3.40.50.11270">
    <property type="match status" value="1"/>
</dbReference>
<feature type="binding site" evidence="6">
    <location>
        <position position="46"/>
    </location>
    <ligand>
        <name>isopentenyl diphosphate</name>
        <dbReference type="ChEBI" id="CHEBI:128769"/>
    </ligand>
</feature>
<feature type="binding site" evidence="6">
    <location>
        <position position="46"/>
    </location>
    <ligand>
        <name>(2E)-4-hydroxy-3-methylbut-2-enyl diphosphate</name>
        <dbReference type="ChEBI" id="CHEBI:128753"/>
    </ligand>
</feature>
<dbReference type="PANTHER" id="PTHR30426">
    <property type="entry name" value="4-HYDROXY-3-METHYLBUT-2-ENYL DIPHOSPHATE REDUCTASE"/>
    <property type="match status" value="1"/>
</dbReference>
<reference evidence="8 9" key="1">
    <citation type="submission" date="2020-08" db="EMBL/GenBank/DDBJ databases">
        <title>Genomic Encyclopedia of Type Strains, Phase III (KMG-III): the genomes of soil and plant-associated and newly described type strains.</title>
        <authorList>
            <person name="Whitman W."/>
        </authorList>
    </citation>
    <scope>NUCLEOTIDE SEQUENCE [LARGE SCALE GENOMIC DNA]</scope>
    <source>
        <strain evidence="8 9">CECT 3313</strain>
    </source>
</reference>
<feature type="binding site" evidence="6">
    <location>
        <position position="79"/>
    </location>
    <ligand>
        <name>(2E)-4-hydroxy-3-methylbut-2-enyl diphosphate</name>
        <dbReference type="ChEBI" id="CHEBI:128753"/>
    </ligand>
</feature>
<dbReference type="SFLD" id="SFLDS00005">
    <property type="entry name" value="Isoprenoid_Synthase_Type_I"/>
    <property type="match status" value="1"/>
</dbReference>
<gene>
    <name evidence="6" type="primary">ispH</name>
    <name evidence="8" type="ORF">FHS34_005354</name>
</gene>
<evidence type="ECO:0000256" key="7">
    <source>
        <dbReference type="SAM" id="MobiDB-lite"/>
    </source>
</evidence>
<dbReference type="GO" id="GO:0016114">
    <property type="term" value="P:terpenoid biosynthetic process"/>
    <property type="evidence" value="ECO:0007669"/>
    <property type="project" value="UniProtKB-UniRule"/>
</dbReference>
<evidence type="ECO:0000256" key="4">
    <source>
        <dbReference type="ARBA" id="ARBA00023004"/>
    </source>
</evidence>